<reference evidence="2" key="1">
    <citation type="submission" date="2023-11" db="EMBL/GenBank/DDBJ databases">
        <authorList>
            <person name="Alioto T."/>
            <person name="Alioto T."/>
            <person name="Gomez Garrido J."/>
        </authorList>
    </citation>
    <scope>NUCLEOTIDE SEQUENCE</scope>
</reference>
<dbReference type="AlphaFoldDB" id="A0AAI8W1M3"/>
<evidence type="ECO:0000259" key="1">
    <source>
        <dbReference type="PROSITE" id="PS50181"/>
    </source>
</evidence>
<feature type="domain" description="F-box" evidence="1">
    <location>
        <begin position="3"/>
        <end position="52"/>
    </location>
</feature>
<name>A0AAI8W1M3_9PEZI</name>
<evidence type="ECO:0000313" key="3">
    <source>
        <dbReference type="Proteomes" id="UP001296104"/>
    </source>
</evidence>
<evidence type="ECO:0000313" key="2">
    <source>
        <dbReference type="EMBL" id="CAK3791011.1"/>
    </source>
</evidence>
<dbReference type="InterPro" id="IPR001810">
    <property type="entry name" value="F-box_dom"/>
</dbReference>
<organism evidence="2 3">
    <name type="scientific">Lecanosticta acicola</name>
    <dbReference type="NCBI Taxonomy" id="111012"/>
    <lineage>
        <taxon>Eukaryota</taxon>
        <taxon>Fungi</taxon>
        <taxon>Dikarya</taxon>
        <taxon>Ascomycota</taxon>
        <taxon>Pezizomycotina</taxon>
        <taxon>Dothideomycetes</taxon>
        <taxon>Dothideomycetidae</taxon>
        <taxon>Mycosphaerellales</taxon>
        <taxon>Mycosphaerellaceae</taxon>
        <taxon>Lecanosticta</taxon>
    </lineage>
</organism>
<proteinExistence type="predicted"/>
<dbReference type="PROSITE" id="PS50181">
    <property type="entry name" value="FBOX"/>
    <property type="match status" value="1"/>
</dbReference>
<accession>A0AAI8W1M3</accession>
<dbReference type="EMBL" id="CAVMBE010000002">
    <property type="protein sequence ID" value="CAK3791011.1"/>
    <property type="molecule type" value="Genomic_DNA"/>
</dbReference>
<protein>
    <recommendedName>
        <fullName evidence="1">F-box domain-containing protein</fullName>
    </recommendedName>
</protein>
<keyword evidence="3" id="KW-1185">Reference proteome</keyword>
<comment type="caution">
    <text evidence="2">The sequence shown here is derived from an EMBL/GenBank/DDBJ whole genome shotgun (WGS) entry which is preliminary data.</text>
</comment>
<sequence length="366" mass="41101">MTTPTLIGIPPEVFERIAQLSDDADLLAIRLVCREAASKVLRTYTEVHFSRRHIYLHRESDLRAAIPVAKHPVFGAALSELVINVDQLQDPATSVMVDRSLSEEARLERADQLNAIFQKQEQLKDISTHLQLLTIVFAHTRRHGNHPVVTVDSDPPELRANLDTCGLYIAWENTDHHKSLLVILEALALSGVKPSAFEMVDAEEQINLNTLVQKDLHIFREALDGTSKVVLNIKFDNKDGGSVVDHGAWKFFEVIASNLALTHLDLFEAPNDLPLGQSSVLRHVLDQRFRLLKKLVLRRACLRASALLNFIQQTPQLEHLSLVDLELIQHATHSLCAEGKGLEAAIQQRTHLSRVEVSGFVWEQNI</sequence>
<dbReference type="Proteomes" id="UP001296104">
    <property type="component" value="Unassembled WGS sequence"/>
</dbReference>
<gene>
    <name evidence="2" type="ORF">LECACI_7A000705</name>
</gene>